<comment type="caution">
    <text evidence="1">The sequence shown here is derived from an EMBL/GenBank/DDBJ whole genome shotgun (WGS) entry which is preliminary data.</text>
</comment>
<name>A0A8T9BZK9_9HELO</name>
<dbReference type="PANTHER" id="PTHR40788:SF1">
    <property type="entry name" value="IPA PROTEIN"/>
    <property type="match status" value="1"/>
</dbReference>
<accession>A0A8T9BZK9</accession>
<evidence type="ECO:0000313" key="2">
    <source>
        <dbReference type="Proteomes" id="UP000469558"/>
    </source>
</evidence>
<reference evidence="1 2" key="1">
    <citation type="submission" date="2018-05" db="EMBL/GenBank/DDBJ databases">
        <title>Genome sequencing and assembly of the regulated plant pathogen Lachnellula willkommii and related sister species for the development of diagnostic species identification markers.</title>
        <authorList>
            <person name="Giroux E."/>
            <person name="Bilodeau G."/>
        </authorList>
    </citation>
    <scope>NUCLEOTIDE SEQUENCE [LARGE SCALE GENOMIC DNA]</scope>
    <source>
        <strain evidence="1 2">CBS 268.59</strain>
    </source>
</reference>
<keyword evidence="2" id="KW-1185">Reference proteome</keyword>
<sequence length="764" mass="87368">MTAHLDNINNNVEYLREQKWKNKNRKERTASLLLADPNLYKKQFFTVQEHTGKVLLPDESDAADFRTAFLLEYLNVAGLSRDPVKLLGLIQNRALFEPNRWAAYDNLKTEYPWYYRMVTIEFSSLGMVMSGPDYGSLVDWDSDAAHRGDILGYPRAKLLLEAQETLLAFLKKMVQQLVVGLKPSSDLQPFKLGYNIIGRTEEWSTFTNQPFSPPPVFDIDSMITKAEDRLSMNETHLWLLQTDPDYLRHAIKTIVHGLPEDHPQKKKNNIVSLQIPIAIWHYWYWKYIVQACKNVKTTQTEFGGHDDAGQLVPEYEAVLRELELLLTLRVTEHREVITHTLIFRSTFHHYYNYDYGSGDEADGVDVSAAINYQGLTDTDPLFYALQTLTSPSTYQRGPTEIITRWSFLEDLLATNAKEASRLDEYLYNQYTDLAAVEELRFSVLFHQPRMPISDEKSNFYTPSQIQALGRPTINGKPIQKITSREHRQVTDDSTILALDDFVKAYDSHLTNPKRNDETRLVQFDEKIDTMKKLWACVGINRKQGLKNDSQQCFAAKDIIDDLKIISADSESQYNDWALAERQKLVDKINNKKSGGKEALTEHISSFESGPEVPVRAKRSKHIKREKEAARKAALEAELEETPDEIPEEPKELPIIPVSAENHKILLKMFSTEPSMAPLPWVKFLQAMHDAGFSATQTTGSVVVFKKAATANFNWDGRVNFHRPHPGTAIDKNILRGMGKRMARWGLPEQVFVVRDEGAGEPAEE</sequence>
<dbReference type="Proteomes" id="UP000469558">
    <property type="component" value="Unassembled WGS sequence"/>
</dbReference>
<gene>
    <name evidence="1" type="ORF">LSUE1_G005903</name>
</gene>
<evidence type="ECO:0000313" key="1">
    <source>
        <dbReference type="EMBL" id="TVY73172.1"/>
    </source>
</evidence>
<dbReference type="OrthoDB" id="3545629at2759"/>
<dbReference type="PANTHER" id="PTHR40788">
    <property type="entry name" value="CLR5 DOMAIN-CONTAINING PROTEIN-RELATED"/>
    <property type="match status" value="1"/>
</dbReference>
<proteinExistence type="predicted"/>
<protein>
    <submittedName>
        <fullName evidence="1">Uncharacterized protein</fullName>
    </submittedName>
</protein>
<dbReference type="EMBL" id="QGMK01001162">
    <property type="protein sequence ID" value="TVY73172.1"/>
    <property type="molecule type" value="Genomic_DNA"/>
</dbReference>
<organism evidence="1 2">
    <name type="scientific">Lachnellula suecica</name>
    <dbReference type="NCBI Taxonomy" id="602035"/>
    <lineage>
        <taxon>Eukaryota</taxon>
        <taxon>Fungi</taxon>
        <taxon>Dikarya</taxon>
        <taxon>Ascomycota</taxon>
        <taxon>Pezizomycotina</taxon>
        <taxon>Leotiomycetes</taxon>
        <taxon>Helotiales</taxon>
        <taxon>Lachnaceae</taxon>
        <taxon>Lachnellula</taxon>
    </lineage>
</organism>
<dbReference type="AlphaFoldDB" id="A0A8T9BZK9"/>